<sequence length="59" mass="6553">MEIVMRWILLCLMIVAAIGCYLIGSATGMVVLIILGVCIELAFWIGILNTKRKKTENNV</sequence>
<keyword evidence="1" id="KW-0812">Transmembrane</keyword>
<evidence type="ECO:0000313" key="2">
    <source>
        <dbReference type="EMBL" id="GAA0852783.1"/>
    </source>
</evidence>
<organism evidence="2 3">
    <name type="scientific">Aliiglaciecola litoralis</name>
    <dbReference type="NCBI Taxonomy" id="582857"/>
    <lineage>
        <taxon>Bacteria</taxon>
        <taxon>Pseudomonadati</taxon>
        <taxon>Pseudomonadota</taxon>
        <taxon>Gammaproteobacteria</taxon>
        <taxon>Alteromonadales</taxon>
        <taxon>Alteromonadaceae</taxon>
        <taxon>Aliiglaciecola</taxon>
    </lineage>
</organism>
<feature type="transmembrane region" description="Helical" evidence="1">
    <location>
        <begin position="30"/>
        <end position="48"/>
    </location>
</feature>
<evidence type="ECO:0000313" key="3">
    <source>
        <dbReference type="Proteomes" id="UP001500359"/>
    </source>
</evidence>
<keyword evidence="3" id="KW-1185">Reference proteome</keyword>
<reference evidence="3" key="1">
    <citation type="journal article" date="2019" name="Int. J. Syst. Evol. Microbiol.">
        <title>The Global Catalogue of Microorganisms (GCM) 10K type strain sequencing project: providing services to taxonomists for standard genome sequencing and annotation.</title>
        <authorList>
            <consortium name="The Broad Institute Genomics Platform"/>
            <consortium name="The Broad Institute Genome Sequencing Center for Infectious Disease"/>
            <person name="Wu L."/>
            <person name="Ma J."/>
        </authorList>
    </citation>
    <scope>NUCLEOTIDE SEQUENCE [LARGE SCALE GENOMIC DNA]</scope>
    <source>
        <strain evidence="3">JCM 15896</strain>
    </source>
</reference>
<feature type="transmembrane region" description="Helical" evidence="1">
    <location>
        <begin position="7"/>
        <end position="24"/>
    </location>
</feature>
<dbReference type="PROSITE" id="PS51257">
    <property type="entry name" value="PROKAR_LIPOPROTEIN"/>
    <property type="match status" value="1"/>
</dbReference>
<gene>
    <name evidence="2" type="ORF">GCM10009114_03820</name>
</gene>
<dbReference type="Proteomes" id="UP001500359">
    <property type="component" value="Unassembled WGS sequence"/>
</dbReference>
<name>A0ABN1LCP6_9ALTE</name>
<dbReference type="EMBL" id="BAAAFD010000001">
    <property type="protein sequence ID" value="GAA0852783.1"/>
    <property type="molecule type" value="Genomic_DNA"/>
</dbReference>
<comment type="caution">
    <text evidence="2">The sequence shown here is derived from an EMBL/GenBank/DDBJ whole genome shotgun (WGS) entry which is preliminary data.</text>
</comment>
<protein>
    <submittedName>
        <fullName evidence="2">Uncharacterized protein</fullName>
    </submittedName>
</protein>
<keyword evidence="1" id="KW-1133">Transmembrane helix</keyword>
<keyword evidence="1" id="KW-0472">Membrane</keyword>
<proteinExistence type="predicted"/>
<evidence type="ECO:0000256" key="1">
    <source>
        <dbReference type="SAM" id="Phobius"/>
    </source>
</evidence>
<accession>A0ABN1LCP6</accession>